<dbReference type="PANTHER" id="PTHR22928:SF3">
    <property type="entry name" value="TELOMERE-ASSOCIATED PROTEIN RIF1"/>
    <property type="match status" value="1"/>
</dbReference>
<evidence type="ECO:0000256" key="3">
    <source>
        <dbReference type="ARBA" id="ARBA00022454"/>
    </source>
</evidence>
<evidence type="ECO:0000256" key="6">
    <source>
        <dbReference type="ARBA" id="ARBA00023306"/>
    </source>
</evidence>
<dbReference type="GO" id="GO:0140445">
    <property type="term" value="C:chromosome, telomeric repeat region"/>
    <property type="evidence" value="ECO:0007669"/>
    <property type="project" value="TreeGrafter"/>
</dbReference>
<proteinExistence type="predicted"/>
<dbReference type="PANTHER" id="PTHR22928">
    <property type="entry name" value="TELOMERE-ASSOCIATED PROTEIN RIF1"/>
    <property type="match status" value="1"/>
</dbReference>
<evidence type="ECO:0000256" key="1">
    <source>
        <dbReference type="ARBA" id="ARBA00004123"/>
    </source>
</evidence>
<dbReference type="OrthoDB" id="5399929at2759"/>
<evidence type="ECO:0000256" key="2">
    <source>
        <dbReference type="ARBA" id="ARBA00004574"/>
    </source>
</evidence>
<sequence>MKKMVVKEVIDILKSRNRGQADKEAAYENLVSNLKNESAFEEQLRAHKTELLRVLIQDIQDGEETVTHNALQVLHFCLQNGRCESLSKSESESALKSLIQCGSKASSVDIIKQIFDCLSVETFHQDVLINEISSLLDFTEEMNSKAKAKSVSILDKIVNFFVRIEKQIGKSLKPSSPRWARLVFPGLVNVSQEVREDSLTLLEKFRVELSNAQDLSKHVIKAISAGLAKSLKALMATHEAYVLRVWPLIVQVAGKELHKGSTINSLLEIIEMGFKSSQAGRESAFIAWRSLIDNFALDKALISDPKRIKLLLMVLKVDNAKVESVAVEKLRTWWHFCACLGSKLAVNFEMIVHPLLYFCVGNDKLQPGADLGQTPRLALKTSTTNSPLGLHQSSPKVKSNQPIFSEVQKLGIEIIGHLVSKVGKSDDVGKVIWTLAPLSDEVLGSPGMFVKQAPIIMAALHKLLTNVGNQIEENLVIYIWTSVGNHLKAAVDSSVKTECRDIFSTYLSILHFVVQNQLLEPQTILKMIQICCSFPQKVLASTAYNITGGQTVRGCPAQLLSELLLSGNMVKHAGAQENFMKLFSTLVNAGASNLPGALLFLQSVAEMLDSQASSLPSAECLWRLWSTLAHTLQDTINTTNEVNQGDALEYSFGCMHTVLLLPIKQQLLSKISQVVCKALLKTWKELYHTFARLSALVSTAEANTCLEEMCAKIIQNWCPEFKEAVTLEFLSNVCQKMIECVDFSAASVNQSPGSGLTLSPGKWLRKRQRPLGNFHSFVHLLAMLQTEWNSVFSEMDNTDFLKTQTSAGAVTLVAHTLVDVYTKLFTHISSTSVISSCLAILASPLARLYQPNTKLNSVKLFVPSFVTKLEKLWQEIAQCITGRYNGPYDSEFLNNLSPLLEATLEHSRRNIRNQSLTLWNTTFGRMTGLEYPSSLKNTVMKVKETRNIILPGCFSNDEAVVAETTMLQTYSQLPVPVLPLLASPKRPKGSLLHLSPGRPLSPKPRASPAKVISPKEVRKLFSGTQKRIDLELFPKEVSITLCHEPMGIPKEASITLCHEPMRIPKEVSITLCHEPIGIPTEATEGFL</sequence>
<keyword evidence="9" id="KW-1185">Reference proteome</keyword>
<dbReference type="GO" id="GO:0000723">
    <property type="term" value="P:telomere maintenance"/>
    <property type="evidence" value="ECO:0007669"/>
    <property type="project" value="TreeGrafter"/>
</dbReference>
<dbReference type="Gene3D" id="1.25.10.10">
    <property type="entry name" value="Leucine-rich Repeat Variant"/>
    <property type="match status" value="1"/>
</dbReference>
<evidence type="ECO:0000256" key="4">
    <source>
        <dbReference type="ARBA" id="ARBA00022895"/>
    </source>
</evidence>
<organism evidence="8 9">
    <name type="scientific">Candidula unifasciata</name>
    <dbReference type="NCBI Taxonomy" id="100452"/>
    <lineage>
        <taxon>Eukaryota</taxon>
        <taxon>Metazoa</taxon>
        <taxon>Spiralia</taxon>
        <taxon>Lophotrochozoa</taxon>
        <taxon>Mollusca</taxon>
        <taxon>Gastropoda</taxon>
        <taxon>Heterobranchia</taxon>
        <taxon>Euthyneura</taxon>
        <taxon>Panpulmonata</taxon>
        <taxon>Eupulmonata</taxon>
        <taxon>Stylommatophora</taxon>
        <taxon>Helicina</taxon>
        <taxon>Helicoidea</taxon>
        <taxon>Geomitridae</taxon>
        <taxon>Candidula</taxon>
    </lineage>
</organism>
<dbReference type="InterPro" id="IPR016024">
    <property type="entry name" value="ARM-type_fold"/>
</dbReference>
<dbReference type="Pfam" id="PF12231">
    <property type="entry name" value="Rif1_N"/>
    <property type="match status" value="1"/>
</dbReference>
<feature type="domain" description="Telomere-associated protein Rif1 N-terminal" evidence="7">
    <location>
        <begin position="22"/>
        <end position="345"/>
    </location>
</feature>
<dbReference type="GO" id="GO:0005634">
    <property type="term" value="C:nucleus"/>
    <property type="evidence" value="ECO:0007669"/>
    <property type="project" value="UniProtKB-SubCell"/>
</dbReference>
<keyword evidence="4" id="KW-0779">Telomere</keyword>
<keyword evidence="6" id="KW-0131">Cell cycle</keyword>
<reference evidence="8" key="1">
    <citation type="submission" date="2021-04" db="EMBL/GenBank/DDBJ databases">
        <authorList>
            <consortium name="Molecular Ecology Group"/>
        </authorList>
    </citation>
    <scope>NUCLEOTIDE SEQUENCE</scope>
</reference>
<evidence type="ECO:0000313" key="9">
    <source>
        <dbReference type="Proteomes" id="UP000678393"/>
    </source>
</evidence>
<gene>
    <name evidence="8" type="ORF">CUNI_LOCUS11538</name>
</gene>
<dbReference type="EMBL" id="CAJHNH020002223">
    <property type="protein sequence ID" value="CAG5125980.1"/>
    <property type="molecule type" value="Genomic_DNA"/>
</dbReference>
<feature type="non-terminal residue" evidence="8">
    <location>
        <position position="1087"/>
    </location>
</feature>
<evidence type="ECO:0000259" key="7">
    <source>
        <dbReference type="Pfam" id="PF12231"/>
    </source>
</evidence>
<keyword evidence="3" id="KW-0158">Chromosome</keyword>
<dbReference type="SUPFAM" id="SSF48371">
    <property type="entry name" value="ARM repeat"/>
    <property type="match status" value="1"/>
</dbReference>
<comment type="subcellular location">
    <subcellularLocation>
        <location evidence="2">Chromosome</location>
        <location evidence="2">Telomere</location>
    </subcellularLocation>
    <subcellularLocation>
        <location evidence="1">Nucleus</location>
    </subcellularLocation>
</comment>
<dbReference type="AlphaFoldDB" id="A0A8S3ZDZ5"/>
<name>A0A8S3ZDZ5_9EUPU</name>
<dbReference type="InterPro" id="IPR011989">
    <property type="entry name" value="ARM-like"/>
</dbReference>
<evidence type="ECO:0000313" key="8">
    <source>
        <dbReference type="EMBL" id="CAG5125980.1"/>
    </source>
</evidence>
<accession>A0A8S3ZDZ5</accession>
<evidence type="ECO:0000256" key="5">
    <source>
        <dbReference type="ARBA" id="ARBA00023242"/>
    </source>
</evidence>
<protein>
    <recommendedName>
        <fullName evidence="7">Telomere-associated protein Rif1 N-terminal domain-containing protein</fullName>
    </recommendedName>
</protein>
<dbReference type="InterPro" id="IPR022031">
    <property type="entry name" value="Rif1_N"/>
</dbReference>
<dbReference type="Proteomes" id="UP000678393">
    <property type="component" value="Unassembled WGS sequence"/>
</dbReference>
<keyword evidence="5" id="KW-0539">Nucleus</keyword>
<comment type="caution">
    <text evidence="8">The sequence shown here is derived from an EMBL/GenBank/DDBJ whole genome shotgun (WGS) entry which is preliminary data.</text>
</comment>